<organism evidence="1 2">
    <name type="scientific">Bacteroides difficilis</name>
    <dbReference type="NCBI Taxonomy" id="2763021"/>
    <lineage>
        <taxon>Bacteria</taxon>
        <taxon>Pseudomonadati</taxon>
        <taxon>Bacteroidota</taxon>
        <taxon>Bacteroidia</taxon>
        <taxon>Bacteroidales</taxon>
        <taxon>Bacteroidaceae</taxon>
        <taxon>Bacteroides</taxon>
    </lineage>
</organism>
<dbReference type="SUPFAM" id="SSF54637">
    <property type="entry name" value="Thioesterase/thiol ester dehydrase-isomerase"/>
    <property type="match status" value="1"/>
</dbReference>
<dbReference type="EMBL" id="JACOOE010000002">
    <property type="protein sequence ID" value="MBC5604094.1"/>
    <property type="molecule type" value="Genomic_DNA"/>
</dbReference>
<sequence length="169" mass="18821">MNNREVIIQGEGILNLIPQRPPIVMVDSFFGIEENHSHSGLTVTADNIFCETGKQQEGSEQPETGKLQEAGIIEHIAQSAAARIGFLYTRQGEKVPLGFIGSVDKLKIYDFPKIGMKLFTEITVVQEVFDITLISAQVKVEDKLIAECRMKIFIKKNETENESTGCSFD</sequence>
<protein>
    <submittedName>
        <fullName evidence="1">Hydroxymyristoyl-ACP dehydratase</fullName>
    </submittedName>
</protein>
<name>A0ABR7C972_9BACE</name>
<evidence type="ECO:0000313" key="2">
    <source>
        <dbReference type="Proteomes" id="UP000600600"/>
    </source>
</evidence>
<dbReference type="Proteomes" id="UP000600600">
    <property type="component" value="Unassembled WGS sequence"/>
</dbReference>
<dbReference type="InterPro" id="IPR029069">
    <property type="entry name" value="HotDog_dom_sf"/>
</dbReference>
<proteinExistence type="predicted"/>
<comment type="caution">
    <text evidence="1">The sequence shown here is derived from an EMBL/GenBank/DDBJ whole genome shotgun (WGS) entry which is preliminary data.</text>
</comment>
<dbReference type="Gene3D" id="3.10.129.10">
    <property type="entry name" value="Hotdog Thioesterase"/>
    <property type="match status" value="1"/>
</dbReference>
<dbReference type="Pfam" id="PF22817">
    <property type="entry name" value="ApeP-like"/>
    <property type="match status" value="1"/>
</dbReference>
<accession>A0ABR7C972</accession>
<reference evidence="1 2" key="1">
    <citation type="submission" date="2020-08" db="EMBL/GenBank/DDBJ databases">
        <title>Genome public.</title>
        <authorList>
            <person name="Liu C."/>
            <person name="Sun Q."/>
        </authorList>
    </citation>
    <scope>NUCLEOTIDE SEQUENCE [LARGE SCALE GENOMIC DNA]</scope>
    <source>
        <strain evidence="1 2">M27</strain>
    </source>
</reference>
<evidence type="ECO:0000313" key="1">
    <source>
        <dbReference type="EMBL" id="MBC5604094.1"/>
    </source>
</evidence>
<dbReference type="RefSeq" id="WP_186966692.1">
    <property type="nucleotide sequence ID" value="NZ_JACOOE010000002.1"/>
</dbReference>
<gene>
    <name evidence="1" type="ORF">H8S67_05345</name>
</gene>
<keyword evidence="2" id="KW-1185">Reference proteome</keyword>
<dbReference type="InterPro" id="IPR016776">
    <property type="entry name" value="ApeP-like_dehydratase"/>
</dbReference>